<sequence length="378" mass="40792">MLKHHLITPGPTPVDPDVLLAMARPMIHHRGAAFKEIFQGVRDGLRWLFQTQSDVLTLSCTGTGAFEAAIINFTRREDTLVAIGGGKFGERWGEIAQAYGMNVIAMNVEWGQHATPEALAKVLEANPDVSMVTLCASETSTGVYHPVKELLEVVREKTNALIAVDAITALGVHELPMDEWGIDIVVAGSQKAFSLPPGLGFVAVSERAWERADEADHPRYYLDLRKEKKAQSKNQTAFTAAVSLVIGLEVVLGKMRAEGLENMIARHAMLAKATREGVVALGLETFASRPANSVTTVQVPGLDPSVLVSKMKADGVFMAGGQDHLKDSTFRIGHLGFYDESDILTALCALERALQSVGHDFIPGSGVSAAQKVFLENP</sequence>
<dbReference type="InterPro" id="IPR015422">
    <property type="entry name" value="PyrdxlP-dep_Trfase_small"/>
</dbReference>
<evidence type="ECO:0000256" key="3">
    <source>
        <dbReference type="ARBA" id="ARBA00022898"/>
    </source>
</evidence>
<evidence type="ECO:0000313" key="10">
    <source>
        <dbReference type="Proteomes" id="UP000321595"/>
    </source>
</evidence>
<evidence type="ECO:0000256" key="4">
    <source>
        <dbReference type="PIRSR" id="PIRSR000524-1"/>
    </source>
</evidence>
<dbReference type="InterPro" id="IPR024169">
    <property type="entry name" value="SP_NH2Trfase/AEP_transaminase"/>
</dbReference>
<evidence type="ECO:0000256" key="5">
    <source>
        <dbReference type="PIRSR" id="PIRSR000524-50"/>
    </source>
</evidence>
<evidence type="ECO:0000256" key="1">
    <source>
        <dbReference type="ARBA" id="ARBA00001933"/>
    </source>
</evidence>
<dbReference type="InterPro" id="IPR020578">
    <property type="entry name" value="Aminotrans_V_PyrdxlP_BS"/>
</dbReference>
<evidence type="ECO:0000256" key="6">
    <source>
        <dbReference type="RuleBase" id="RU004075"/>
    </source>
</evidence>
<dbReference type="GO" id="GO:0019265">
    <property type="term" value="P:glycine biosynthetic process, by transamination of glyoxylate"/>
    <property type="evidence" value="ECO:0007669"/>
    <property type="project" value="TreeGrafter"/>
</dbReference>
<dbReference type="Pfam" id="PF00266">
    <property type="entry name" value="Aminotran_5"/>
    <property type="match status" value="1"/>
</dbReference>
<evidence type="ECO:0000256" key="7">
    <source>
        <dbReference type="RuleBase" id="RU004504"/>
    </source>
</evidence>
<feature type="modified residue" description="N6-(pyridoxal phosphate)lysine" evidence="5">
    <location>
        <position position="191"/>
    </location>
</feature>
<evidence type="ECO:0000313" key="9">
    <source>
        <dbReference type="EMBL" id="QED26070.1"/>
    </source>
</evidence>
<dbReference type="Gene3D" id="3.90.1150.10">
    <property type="entry name" value="Aspartate Aminotransferase, domain 1"/>
    <property type="match status" value="1"/>
</dbReference>
<feature type="domain" description="Aminotransferase class V" evidence="8">
    <location>
        <begin position="26"/>
        <end position="323"/>
    </location>
</feature>
<dbReference type="InterPro" id="IPR015421">
    <property type="entry name" value="PyrdxlP-dep_Trfase_major"/>
</dbReference>
<gene>
    <name evidence="9" type="ORF">FRD01_02095</name>
</gene>
<dbReference type="PIRSF" id="PIRSF000524">
    <property type="entry name" value="SPT"/>
    <property type="match status" value="1"/>
</dbReference>
<dbReference type="PANTHER" id="PTHR21152">
    <property type="entry name" value="AMINOTRANSFERASE CLASS V"/>
    <property type="match status" value="1"/>
</dbReference>
<name>A0A5B8XJV2_9DELT</name>
<dbReference type="Gene3D" id="3.40.640.10">
    <property type="entry name" value="Type I PLP-dependent aspartate aminotransferase-like (Major domain)"/>
    <property type="match status" value="1"/>
</dbReference>
<reference evidence="9 10" key="1">
    <citation type="submission" date="2019-08" db="EMBL/GenBank/DDBJ databases">
        <authorList>
            <person name="Liang Q."/>
        </authorList>
    </citation>
    <scope>NUCLEOTIDE SEQUENCE [LARGE SCALE GENOMIC DNA]</scope>
    <source>
        <strain evidence="9 10">V1718</strain>
    </source>
</reference>
<keyword evidence="10" id="KW-1185">Reference proteome</keyword>
<organism evidence="9 10">
    <name type="scientific">Microvenator marinus</name>
    <dbReference type="NCBI Taxonomy" id="2600177"/>
    <lineage>
        <taxon>Bacteria</taxon>
        <taxon>Deltaproteobacteria</taxon>
        <taxon>Bradymonadales</taxon>
        <taxon>Microvenatoraceae</taxon>
        <taxon>Microvenator</taxon>
    </lineage>
</organism>
<dbReference type="GO" id="GO:0004760">
    <property type="term" value="F:L-serine-pyruvate transaminase activity"/>
    <property type="evidence" value="ECO:0007669"/>
    <property type="project" value="TreeGrafter"/>
</dbReference>
<dbReference type="OrthoDB" id="9766472at2"/>
<dbReference type="InterPro" id="IPR000192">
    <property type="entry name" value="Aminotrans_V_dom"/>
</dbReference>
<dbReference type="PANTHER" id="PTHR21152:SF40">
    <property type="entry name" value="ALANINE--GLYOXYLATE AMINOTRANSFERASE"/>
    <property type="match status" value="1"/>
</dbReference>
<keyword evidence="3 5" id="KW-0663">Pyridoxal phosphate</keyword>
<accession>A0A5B8XJV2</accession>
<dbReference type="PROSITE" id="PS00595">
    <property type="entry name" value="AA_TRANSFER_CLASS_5"/>
    <property type="match status" value="1"/>
</dbReference>
<dbReference type="AlphaFoldDB" id="A0A5B8XJV2"/>
<evidence type="ECO:0000256" key="2">
    <source>
        <dbReference type="ARBA" id="ARBA00009236"/>
    </source>
</evidence>
<evidence type="ECO:0000259" key="8">
    <source>
        <dbReference type="Pfam" id="PF00266"/>
    </source>
</evidence>
<comment type="cofactor">
    <cofactor evidence="1 5 7">
        <name>pyridoxal 5'-phosphate</name>
        <dbReference type="ChEBI" id="CHEBI:597326"/>
    </cofactor>
</comment>
<keyword evidence="9" id="KW-0032">Aminotransferase</keyword>
<dbReference type="EMBL" id="CP042467">
    <property type="protein sequence ID" value="QED26070.1"/>
    <property type="molecule type" value="Genomic_DNA"/>
</dbReference>
<dbReference type="RefSeq" id="WP_146957190.1">
    <property type="nucleotide sequence ID" value="NZ_CP042467.1"/>
</dbReference>
<protein>
    <submittedName>
        <fullName evidence="9">Alanine--glyoxylate aminotransferase family protein</fullName>
    </submittedName>
</protein>
<keyword evidence="9" id="KW-0808">Transferase</keyword>
<dbReference type="Proteomes" id="UP000321595">
    <property type="component" value="Chromosome"/>
</dbReference>
<proteinExistence type="inferred from homology"/>
<dbReference type="KEGG" id="bbae:FRD01_02095"/>
<comment type="similarity">
    <text evidence="2 6">Belongs to the class-V pyridoxal-phosphate-dependent aminotransferase family.</text>
</comment>
<dbReference type="InterPro" id="IPR015424">
    <property type="entry name" value="PyrdxlP-dep_Trfase"/>
</dbReference>
<dbReference type="GO" id="GO:0008453">
    <property type="term" value="F:alanine-glyoxylate transaminase activity"/>
    <property type="evidence" value="ECO:0007669"/>
    <property type="project" value="TreeGrafter"/>
</dbReference>
<feature type="binding site" evidence="4">
    <location>
        <position position="331"/>
    </location>
    <ligand>
        <name>substrate</name>
    </ligand>
</feature>
<dbReference type="SUPFAM" id="SSF53383">
    <property type="entry name" value="PLP-dependent transferases"/>
    <property type="match status" value="1"/>
</dbReference>